<dbReference type="Pfam" id="PF12796">
    <property type="entry name" value="Ank_2"/>
    <property type="match status" value="1"/>
</dbReference>
<dbReference type="InterPro" id="IPR036770">
    <property type="entry name" value="Ankyrin_rpt-contain_sf"/>
</dbReference>
<keyword evidence="2 3" id="KW-0040">ANK repeat</keyword>
<organism evidence="4">
    <name type="scientific">Chromera velia CCMP2878</name>
    <dbReference type="NCBI Taxonomy" id="1169474"/>
    <lineage>
        <taxon>Eukaryota</taxon>
        <taxon>Sar</taxon>
        <taxon>Alveolata</taxon>
        <taxon>Colpodellida</taxon>
        <taxon>Chromeraceae</taxon>
        <taxon>Chromera</taxon>
    </lineage>
</organism>
<dbReference type="Pfam" id="PF00023">
    <property type="entry name" value="Ank"/>
    <property type="match status" value="1"/>
</dbReference>
<sequence length="293" mass="31958">MVSFEGQLVEVLRCDGPSTVTDLMTAGHDMTGVDPATNTNAFFFVVTRPHRDFEVALSVCEMLKEKGADPCQVDVAGQTALFYAARDGNGPCAEFLLRHGCSASHADKNKQTPLFYAARDGRMAMCETLCSKGADVNFKDAVGETALFYAAREGHVETLEKLVELGADPTHRDAMRKTAAMFAKEQKHHAAVNFLTKAMNERKALLEKEGLGVRLGAGGFAFGGRLGPGGGGMHMAAHPHPYAGGQRRPPRQQEEWIDEKGEGRIRKYRLKIQVSGDWLDADDHNLKACYGVM</sequence>
<dbReference type="PROSITE" id="PS50088">
    <property type="entry name" value="ANK_REPEAT"/>
    <property type="match status" value="3"/>
</dbReference>
<keyword evidence="1" id="KW-0677">Repeat</keyword>
<evidence type="ECO:0000256" key="2">
    <source>
        <dbReference type="ARBA" id="ARBA00023043"/>
    </source>
</evidence>
<dbReference type="PANTHER" id="PTHR24178">
    <property type="entry name" value="MOLTING PROTEIN MLT-4"/>
    <property type="match status" value="1"/>
</dbReference>
<gene>
    <name evidence="4" type="ORF">Cvel_11424</name>
</gene>
<reference evidence="4" key="1">
    <citation type="submission" date="2014-11" db="EMBL/GenBank/DDBJ databases">
        <authorList>
            <person name="Otto D Thomas"/>
            <person name="Naeem Raeece"/>
        </authorList>
    </citation>
    <scope>NUCLEOTIDE SEQUENCE</scope>
</reference>
<feature type="repeat" description="ANK" evidence="3">
    <location>
        <begin position="76"/>
        <end position="108"/>
    </location>
</feature>
<feature type="repeat" description="ANK" evidence="3">
    <location>
        <begin position="109"/>
        <end position="141"/>
    </location>
</feature>
<dbReference type="PANTHER" id="PTHR24178:SF41">
    <property type="entry name" value="ANKYRIN-2 ISOFORM X1"/>
    <property type="match status" value="1"/>
</dbReference>
<dbReference type="PROSITE" id="PS50297">
    <property type="entry name" value="ANK_REP_REGION"/>
    <property type="match status" value="2"/>
</dbReference>
<evidence type="ECO:0000256" key="3">
    <source>
        <dbReference type="PROSITE-ProRule" id="PRU00023"/>
    </source>
</evidence>
<dbReference type="EMBL" id="CDMZ01005328">
    <property type="protein sequence ID" value="CEM52654.1"/>
    <property type="molecule type" value="Genomic_DNA"/>
</dbReference>
<protein>
    <submittedName>
        <fullName evidence="4">Uncharacterized protein</fullName>
    </submittedName>
</protein>
<dbReference type="SUPFAM" id="SSF48403">
    <property type="entry name" value="Ankyrin repeat"/>
    <property type="match status" value="1"/>
</dbReference>
<dbReference type="SMART" id="SM00248">
    <property type="entry name" value="ANK"/>
    <property type="match status" value="3"/>
</dbReference>
<accession>A0A0G4I6T8</accession>
<evidence type="ECO:0000256" key="1">
    <source>
        <dbReference type="ARBA" id="ARBA00022737"/>
    </source>
</evidence>
<feature type="repeat" description="ANK" evidence="3">
    <location>
        <begin position="142"/>
        <end position="174"/>
    </location>
</feature>
<evidence type="ECO:0000313" key="4">
    <source>
        <dbReference type="EMBL" id="CEM52654.1"/>
    </source>
</evidence>
<proteinExistence type="predicted"/>
<dbReference type="AlphaFoldDB" id="A0A0G4I6T8"/>
<dbReference type="PhylomeDB" id="A0A0G4I6T8"/>
<dbReference type="Gene3D" id="1.25.40.20">
    <property type="entry name" value="Ankyrin repeat-containing domain"/>
    <property type="match status" value="1"/>
</dbReference>
<name>A0A0G4I6T8_9ALVE</name>
<dbReference type="VEuPathDB" id="CryptoDB:Cvel_11424"/>
<dbReference type="InterPro" id="IPR002110">
    <property type="entry name" value="Ankyrin_rpt"/>
</dbReference>